<dbReference type="SUPFAM" id="SSF46785">
    <property type="entry name" value="Winged helix' DNA-binding domain"/>
    <property type="match status" value="1"/>
</dbReference>
<sequence length="86" mass="9884">MRDLEKILKALANKRRLAILKYLKSRKEASVGEIADEINLSIKSTSRHLSVLYGAEILDREQRSLQAFYRLSSTQKSLTKHLLTIL</sequence>
<evidence type="ECO:0000313" key="6">
    <source>
        <dbReference type="Proteomes" id="UP000178880"/>
    </source>
</evidence>
<dbReference type="InterPro" id="IPR051081">
    <property type="entry name" value="HTH_MetalResp_TranReg"/>
</dbReference>
<dbReference type="InterPro" id="IPR036388">
    <property type="entry name" value="WH-like_DNA-bd_sf"/>
</dbReference>
<dbReference type="Gene3D" id="1.10.10.10">
    <property type="entry name" value="Winged helix-like DNA-binding domain superfamily/Winged helix DNA-binding domain"/>
    <property type="match status" value="1"/>
</dbReference>
<evidence type="ECO:0000256" key="3">
    <source>
        <dbReference type="ARBA" id="ARBA00023163"/>
    </source>
</evidence>
<dbReference type="EMBL" id="MHLA01000014">
    <property type="protein sequence ID" value="OGY99635.1"/>
    <property type="molecule type" value="Genomic_DNA"/>
</dbReference>
<dbReference type="CDD" id="cd00090">
    <property type="entry name" value="HTH_ARSR"/>
    <property type="match status" value="1"/>
</dbReference>
<dbReference type="PANTHER" id="PTHR33154:SF33">
    <property type="entry name" value="TRANSCRIPTIONAL REPRESSOR SDPR"/>
    <property type="match status" value="1"/>
</dbReference>
<dbReference type="AlphaFoldDB" id="A0A1G2CE28"/>
<proteinExistence type="predicted"/>
<dbReference type="Pfam" id="PF12840">
    <property type="entry name" value="HTH_20"/>
    <property type="match status" value="1"/>
</dbReference>
<dbReference type="GO" id="GO:0003677">
    <property type="term" value="F:DNA binding"/>
    <property type="evidence" value="ECO:0007669"/>
    <property type="project" value="UniProtKB-KW"/>
</dbReference>
<feature type="domain" description="HTH arsR-type" evidence="4">
    <location>
        <begin position="1"/>
        <end position="86"/>
    </location>
</feature>
<keyword evidence="3" id="KW-0804">Transcription</keyword>
<dbReference type="PROSITE" id="PS50987">
    <property type="entry name" value="HTH_ARSR_2"/>
    <property type="match status" value="1"/>
</dbReference>
<dbReference type="InterPro" id="IPR001845">
    <property type="entry name" value="HTH_ArsR_DNA-bd_dom"/>
</dbReference>
<evidence type="ECO:0000259" key="4">
    <source>
        <dbReference type="PROSITE" id="PS50987"/>
    </source>
</evidence>
<dbReference type="SMART" id="SM00418">
    <property type="entry name" value="HTH_ARSR"/>
    <property type="match status" value="1"/>
</dbReference>
<comment type="caution">
    <text evidence="5">The sequence shown here is derived from an EMBL/GenBank/DDBJ whole genome shotgun (WGS) entry which is preliminary data.</text>
</comment>
<evidence type="ECO:0000313" key="5">
    <source>
        <dbReference type="EMBL" id="OGY99635.1"/>
    </source>
</evidence>
<dbReference type="GO" id="GO:0003700">
    <property type="term" value="F:DNA-binding transcription factor activity"/>
    <property type="evidence" value="ECO:0007669"/>
    <property type="project" value="InterPro"/>
</dbReference>
<gene>
    <name evidence="5" type="ORF">A2945_03245</name>
</gene>
<dbReference type="Proteomes" id="UP000178880">
    <property type="component" value="Unassembled WGS sequence"/>
</dbReference>
<dbReference type="STRING" id="1798650.A2945_03245"/>
<organism evidence="5 6">
    <name type="scientific">Candidatus Liptonbacteria bacterium RIFCSPLOWO2_01_FULL_52_25</name>
    <dbReference type="NCBI Taxonomy" id="1798650"/>
    <lineage>
        <taxon>Bacteria</taxon>
        <taxon>Candidatus Liptoniibacteriota</taxon>
    </lineage>
</organism>
<keyword evidence="1" id="KW-0805">Transcription regulation</keyword>
<keyword evidence="2" id="KW-0238">DNA-binding</keyword>
<reference evidence="5 6" key="1">
    <citation type="journal article" date="2016" name="Nat. Commun.">
        <title>Thousands of microbial genomes shed light on interconnected biogeochemical processes in an aquifer system.</title>
        <authorList>
            <person name="Anantharaman K."/>
            <person name="Brown C.T."/>
            <person name="Hug L.A."/>
            <person name="Sharon I."/>
            <person name="Castelle C.J."/>
            <person name="Probst A.J."/>
            <person name="Thomas B.C."/>
            <person name="Singh A."/>
            <person name="Wilkins M.J."/>
            <person name="Karaoz U."/>
            <person name="Brodie E.L."/>
            <person name="Williams K.H."/>
            <person name="Hubbard S.S."/>
            <person name="Banfield J.F."/>
        </authorList>
    </citation>
    <scope>NUCLEOTIDE SEQUENCE [LARGE SCALE GENOMIC DNA]</scope>
</reference>
<accession>A0A1G2CE28</accession>
<dbReference type="NCBIfam" id="NF033788">
    <property type="entry name" value="HTH_metalloreg"/>
    <property type="match status" value="1"/>
</dbReference>
<protein>
    <recommendedName>
        <fullName evidence="4">HTH arsR-type domain-containing protein</fullName>
    </recommendedName>
</protein>
<evidence type="ECO:0000256" key="1">
    <source>
        <dbReference type="ARBA" id="ARBA00023015"/>
    </source>
</evidence>
<dbReference type="PRINTS" id="PR00778">
    <property type="entry name" value="HTHARSR"/>
</dbReference>
<dbReference type="InterPro" id="IPR036390">
    <property type="entry name" value="WH_DNA-bd_sf"/>
</dbReference>
<name>A0A1G2CE28_9BACT</name>
<evidence type="ECO:0000256" key="2">
    <source>
        <dbReference type="ARBA" id="ARBA00023125"/>
    </source>
</evidence>
<dbReference type="PANTHER" id="PTHR33154">
    <property type="entry name" value="TRANSCRIPTIONAL REGULATOR, ARSR FAMILY"/>
    <property type="match status" value="1"/>
</dbReference>
<dbReference type="InterPro" id="IPR011991">
    <property type="entry name" value="ArsR-like_HTH"/>
</dbReference>